<keyword evidence="4 7" id="KW-0812">Transmembrane</keyword>
<keyword evidence="3 7" id="KW-1003">Cell membrane</keyword>
<dbReference type="NCBIfam" id="TIGR01401">
    <property type="entry name" value="fliR_like_III"/>
    <property type="match status" value="1"/>
</dbReference>
<dbReference type="Proteomes" id="UP000772591">
    <property type="component" value="Unassembled WGS sequence"/>
</dbReference>
<evidence type="ECO:0000313" key="9">
    <source>
        <dbReference type="Proteomes" id="UP000772591"/>
    </source>
</evidence>
<dbReference type="PRINTS" id="PR00953">
    <property type="entry name" value="TYPE3IMRPROT"/>
</dbReference>
<feature type="transmembrane region" description="Helical" evidence="7">
    <location>
        <begin position="40"/>
        <end position="58"/>
    </location>
</feature>
<dbReference type="RefSeq" id="WP_205894010.1">
    <property type="nucleotide sequence ID" value="NZ_JADEVO010000053.1"/>
</dbReference>
<evidence type="ECO:0000256" key="4">
    <source>
        <dbReference type="ARBA" id="ARBA00022692"/>
    </source>
</evidence>
<evidence type="ECO:0000256" key="2">
    <source>
        <dbReference type="ARBA" id="ARBA00009772"/>
    </source>
</evidence>
<comment type="subcellular location">
    <subcellularLocation>
        <location evidence="1 7">Cell membrane</location>
        <topology evidence="1 7">Multi-pass membrane protein</topology>
    </subcellularLocation>
</comment>
<dbReference type="InterPro" id="IPR006304">
    <property type="entry name" value="T3SS_SpaR/YscT"/>
</dbReference>
<feature type="transmembrane region" description="Helical" evidence="7">
    <location>
        <begin position="12"/>
        <end position="33"/>
    </location>
</feature>
<evidence type="ECO:0000256" key="5">
    <source>
        <dbReference type="ARBA" id="ARBA00022989"/>
    </source>
</evidence>
<keyword evidence="6 7" id="KW-0472">Membrane</keyword>
<comment type="similarity">
    <text evidence="2 7">Belongs to the FliR/MopE/SpaR family.</text>
</comment>
<dbReference type="PANTHER" id="PTHR30065">
    <property type="entry name" value="FLAGELLAR BIOSYNTHETIC PROTEIN FLIR"/>
    <property type="match status" value="1"/>
</dbReference>
<feature type="transmembrane region" description="Helical" evidence="7">
    <location>
        <begin position="78"/>
        <end position="96"/>
    </location>
</feature>
<feature type="transmembrane region" description="Helical" evidence="7">
    <location>
        <begin position="211"/>
        <end position="232"/>
    </location>
</feature>
<sequence length="260" mass="28095">MNISLFVDLHGWLAGAAICFARLAPIFFMLPFLNSRALTGAPRNAVIVLVGMALWPYTADTLPRLDSLGFYGLLLREAGVGVVLGCLLSWPFWVLHGMGNLIDNQRGAMLSSTVDPANGDDTSELANFLQMFAAVIYLEAGGMGLVVETLGRSYQLCSPLHGCELRVQPLLGLLDPLVSKTLIISAPVVATLLLSEALLGLLARFAPQMNAFSMSLTVKGAIALLVLLLYFGAHLPSEIQRMGRDKPAQLVDWFIQPMAR</sequence>
<accession>A0ABS3ANG0</accession>
<dbReference type="PANTHER" id="PTHR30065:SF1">
    <property type="entry name" value="SURFACE PRESENTATION OF ANTIGENS PROTEIN SPAR"/>
    <property type="match status" value="1"/>
</dbReference>
<evidence type="ECO:0000256" key="6">
    <source>
        <dbReference type="ARBA" id="ARBA00023136"/>
    </source>
</evidence>
<keyword evidence="9" id="KW-1185">Reference proteome</keyword>
<dbReference type="Pfam" id="PF01311">
    <property type="entry name" value="Bac_export_1"/>
    <property type="match status" value="1"/>
</dbReference>
<organism evidence="8 9">
    <name type="scientific">Pseudomonas gregormendelii</name>
    <dbReference type="NCBI Taxonomy" id="1628277"/>
    <lineage>
        <taxon>Bacteria</taxon>
        <taxon>Pseudomonadati</taxon>
        <taxon>Pseudomonadota</taxon>
        <taxon>Gammaproteobacteria</taxon>
        <taxon>Pseudomonadales</taxon>
        <taxon>Pseudomonadaceae</taxon>
        <taxon>Pseudomonas</taxon>
    </lineage>
</organism>
<protein>
    <submittedName>
        <fullName evidence="8">SpaR/YscT/HrcT type III secretion system export apparatus protein</fullName>
    </submittedName>
</protein>
<comment type="caution">
    <text evidence="8">The sequence shown here is derived from an EMBL/GenBank/DDBJ whole genome shotgun (WGS) entry which is preliminary data.</text>
</comment>
<evidence type="ECO:0000256" key="7">
    <source>
        <dbReference type="RuleBase" id="RU362072"/>
    </source>
</evidence>
<dbReference type="EMBL" id="JADEVO010000053">
    <property type="protein sequence ID" value="MBN3968447.1"/>
    <property type="molecule type" value="Genomic_DNA"/>
</dbReference>
<reference evidence="8 9" key="1">
    <citation type="journal article" date="2021" name="Int. J. Syst. Evol. Microbiol.">
        <title>Pseudomonas piscium sp. nov., Pseudomonas pisciculturae sp. nov., Pseudomonas mucoides sp. nov. and Pseudomonas neuropathica sp. nov. isolated from rainbow trout.</title>
        <authorList>
            <person name="Duman M."/>
            <person name="Mulet M."/>
            <person name="Altun S."/>
            <person name="Saticioglu I.B."/>
            <person name="Gomila M."/>
            <person name="Lalucat J."/>
            <person name="Garcia-Valdes E."/>
        </authorList>
    </citation>
    <scope>NUCLEOTIDE SEQUENCE [LARGE SCALE GENOMIC DNA]</scope>
    <source>
        <strain evidence="8 9">LMG 28632</strain>
    </source>
</reference>
<keyword evidence="5 7" id="KW-1133">Transmembrane helix</keyword>
<feature type="transmembrane region" description="Helical" evidence="7">
    <location>
        <begin position="182"/>
        <end position="205"/>
    </location>
</feature>
<gene>
    <name evidence="8" type="ORF">IMW75_24645</name>
</gene>
<proteinExistence type="inferred from homology"/>
<evidence type="ECO:0000256" key="1">
    <source>
        <dbReference type="ARBA" id="ARBA00004651"/>
    </source>
</evidence>
<evidence type="ECO:0000313" key="8">
    <source>
        <dbReference type="EMBL" id="MBN3968447.1"/>
    </source>
</evidence>
<dbReference type="InterPro" id="IPR002010">
    <property type="entry name" value="T3SS_IM_R"/>
</dbReference>
<evidence type="ECO:0000256" key="3">
    <source>
        <dbReference type="ARBA" id="ARBA00022475"/>
    </source>
</evidence>
<name>A0ABS3ANG0_9PSED</name>